<proteinExistence type="predicted"/>
<reference evidence="1 2" key="1">
    <citation type="journal article" date="2022" name="Hortic Res">
        <title>A haplotype resolved chromosomal level avocado genome allows analysis of novel avocado genes.</title>
        <authorList>
            <person name="Nath O."/>
            <person name="Fletcher S.J."/>
            <person name="Hayward A."/>
            <person name="Shaw L.M."/>
            <person name="Masouleh A.K."/>
            <person name="Furtado A."/>
            <person name="Henry R.J."/>
            <person name="Mitter N."/>
        </authorList>
    </citation>
    <scope>NUCLEOTIDE SEQUENCE [LARGE SCALE GENOMIC DNA]</scope>
    <source>
        <strain evidence="2">cv. Hass</strain>
    </source>
</reference>
<organism evidence="1 2">
    <name type="scientific">Persea americana</name>
    <name type="common">Avocado</name>
    <dbReference type="NCBI Taxonomy" id="3435"/>
    <lineage>
        <taxon>Eukaryota</taxon>
        <taxon>Viridiplantae</taxon>
        <taxon>Streptophyta</taxon>
        <taxon>Embryophyta</taxon>
        <taxon>Tracheophyta</taxon>
        <taxon>Spermatophyta</taxon>
        <taxon>Magnoliopsida</taxon>
        <taxon>Magnoliidae</taxon>
        <taxon>Laurales</taxon>
        <taxon>Lauraceae</taxon>
        <taxon>Persea</taxon>
    </lineage>
</organism>
<accession>A0ACC2LX00</accession>
<evidence type="ECO:0000313" key="2">
    <source>
        <dbReference type="Proteomes" id="UP001234297"/>
    </source>
</evidence>
<comment type="caution">
    <text evidence="1">The sequence shown here is derived from an EMBL/GenBank/DDBJ whole genome shotgun (WGS) entry which is preliminary data.</text>
</comment>
<sequence length="680" mass="77175">MSEANAEAEAEALRLKSRAEKKYQTSLKSALKYARRSERLCPDLDGISQMVTTFEVLHGHRQSADWYSILQLRPFSHPNTISKQYKKLALLLHPANNPSPGADLAFEAIGLAFLTLSDKLRRQQYDITLRRSNLQTFWTACSTCRLYHQFDRRYLGQKLVCPSCKKTFSAVQVRPMDEDVDVDDDDDGVRVRSKAADRATTASPLKTTKRHSSNERSASASYRKGKAKVRNLDDSDGGGGGGGCDSRARVSSRASARARVRVNATVNSEKKMKGESSNERRAASIRKGRIKGHNSADSDDDDEEEIRSSGTTRARAKAASEKSMRSRQSSNKKPTTPSRKGINKGGNKGRNLGKDDEEWVPDADVEDEERDDVLLLDWLPSERKSSQKRKMNGLEKPGSKKVERSREKTLAEMQLEMRRKLESKKVKKEVETEKSVAPVSMDSISMSVEDADFYDFDKDRVERSFKQGQVWAVYDDDDGMPRHYGLIEEVVSVNPFLLKMSWLDLQNSGDGVLISWEKLGFHISCGRFKVGRKVDIDSVNCFSHLVECERAAREIYRIYPKKGSVWALYAEEVVDGEWRSPGHRERRSYDIVVFLTSYSEMHGLSMAYLEKVEGFKTIFKRREIGCHAIRWLEKDDVRLFSHQIPARKISGEEASDLPKDCWELDPASLPSDMLRIGWVR</sequence>
<dbReference type="Proteomes" id="UP001234297">
    <property type="component" value="Chromosome 3"/>
</dbReference>
<keyword evidence="2" id="KW-1185">Reference proteome</keyword>
<protein>
    <submittedName>
        <fullName evidence="1">Uncharacterized protein</fullName>
    </submittedName>
</protein>
<evidence type="ECO:0000313" key="1">
    <source>
        <dbReference type="EMBL" id="KAJ8637883.1"/>
    </source>
</evidence>
<gene>
    <name evidence="1" type="ORF">MRB53_012150</name>
</gene>
<name>A0ACC2LX00_PERAE</name>
<dbReference type="EMBL" id="CM056811">
    <property type="protein sequence ID" value="KAJ8637883.1"/>
    <property type="molecule type" value="Genomic_DNA"/>
</dbReference>